<sequence length="242" mass="27604">MTLQIRNQLRNCMESISQLKRRADDIGRKSKALLTYALVTAAASLWLSQAHAQTFAEWFSQKKTQKKYLLQQIAALQVYSSYLKQGYQIANGGLGYITGSLKDEFSLHTTYYDKLRSINMVVKNNPQVGNILTWQRDILGAVKGLDQATYLSTKEKLYVGKVKQALFSNCDEQITALQILLTNGKLTMTDDERLKRLNSIHLAMQSNYRFIADFAGKIKVYGLHKQQENTNLETSKYIFGIR</sequence>
<evidence type="ECO:0000313" key="2">
    <source>
        <dbReference type="Proteomes" id="UP000622475"/>
    </source>
</evidence>
<dbReference type="EMBL" id="JADFFL010000005">
    <property type="protein sequence ID" value="MBE9663003.1"/>
    <property type="molecule type" value="Genomic_DNA"/>
</dbReference>
<accession>A0A929PWN0</accession>
<keyword evidence="2" id="KW-1185">Reference proteome</keyword>
<evidence type="ECO:0008006" key="3">
    <source>
        <dbReference type="Google" id="ProtNLM"/>
    </source>
</evidence>
<dbReference type="AlphaFoldDB" id="A0A929PWN0"/>
<organism evidence="1 2">
    <name type="scientific">Mucilaginibacter myungsuensis</name>
    <dbReference type="NCBI Taxonomy" id="649104"/>
    <lineage>
        <taxon>Bacteria</taxon>
        <taxon>Pseudomonadati</taxon>
        <taxon>Bacteroidota</taxon>
        <taxon>Sphingobacteriia</taxon>
        <taxon>Sphingobacteriales</taxon>
        <taxon>Sphingobacteriaceae</taxon>
        <taxon>Mucilaginibacter</taxon>
    </lineage>
</organism>
<comment type="caution">
    <text evidence="1">The sequence shown here is derived from an EMBL/GenBank/DDBJ whole genome shotgun (WGS) entry which is preliminary data.</text>
</comment>
<dbReference type="Proteomes" id="UP000622475">
    <property type="component" value="Unassembled WGS sequence"/>
</dbReference>
<reference evidence="1" key="1">
    <citation type="submission" date="2020-10" db="EMBL/GenBank/DDBJ databases">
        <title>Mucilaginibacter mali sp. nov., isolated from rhizosphere soil of apple orchard.</title>
        <authorList>
            <person name="Lee J.-S."/>
            <person name="Kim H.S."/>
            <person name="Kim J.-S."/>
        </authorList>
    </citation>
    <scope>NUCLEOTIDE SEQUENCE</scope>
    <source>
        <strain evidence="1">KCTC 22746</strain>
    </source>
</reference>
<proteinExistence type="predicted"/>
<gene>
    <name evidence="1" type="ORF">IRJ16_14025</name>
</gene>
<dbReference type="RefSeq" id="WP_194112236.1">
    <property type="nucleotide sequence ID" value="NZ_JADFFL010000005.1"/>
</dbReference>
<name>A0A929PWN0_9SPHI</name>
<evidence type="ECO:0000313" key="1">
    <source>
        <dbReference type="EMBL" id="MBE9663003.1"/>
    </source>
</evidence>
<protein>
    <recommendedName>
        <fullName evidence="3">TerB family tellurite resistance protein</fullName>
    </recommendedName>
</protein>